<keyword evidence="4" id="KW-1185">Reference proteome</keyword>
<sequence length="183" mass="18776">MKAVMAFSSKAASFASAAFSKGKAALASKGGGDGEGPSGKQLGGMSRGVSAVGSLMEYAGARQQAASMDQSARDEAMAARGEYIQASEKVSAIDSEYNALVGQQLVAASSMGIDAGSGSVIAAREAAQTEADRERNIIRNSAETNARLRYARSLNLREAAKNARFGATLKLGMEVGQAIFGGR</sequence>
<name>A0A4P1K213_9CAUL</name>
<reference evidence="3 4" key="1">
    <citation type="submission" date="2019-04" db="EMBL/GenBank/DDBJ databases">
        <authorList>
            <consortium name="Pathogen Informatics"/>
        </authorList>
    </citation>
    <scope>NUCLEOTIDE SEQUENCE [LARGE SCALE GENOMIC DNA]</scope>
    <source>
        <strain evidence="3 4">NCTC9239</strain>
    </source>
</reference>
<accession>A0A4P1K213</accession>
<evidence type="ECO:0000256" key="1">
    <source>
        <dbReference type="SAM" id="MobiDB-lite"/>
    </source>
</evidence>
<evidence type="ECO:0000313" key="3">
    <source>
        <dbReference type="EMBL" id="VTO14074.1"/>
    </source>
</evidence>
<feature type="signal peptide" evidence="2">
    <location>
        <begin position="1"/>
        <end position="17"/>
    </location>
</feature>
<feature type="compositionally biased region" description="Gly residues" evidence="1">
    <location>
        <begin position="29"/>
        <end position="46"/>
    </location>
</feature>
<dbReference type="AlphaFoldDB" id="A0A4P1K213"/>
<protein>
    <submittedName>
        <fullName evidence="3">Uncharacterized protein</fullName>
    </submittedName>
</protein>
<feature type="region of interest" description="Disordered" evidence="1">
    <location>
        <begin position="26"/>
        <end position="46"/>
    </location>
</feature>
<keyword evidence="2" id="KW-0732">Signal</keyword>
<feature type="chain" id="PRO_5021235030" evidence="2">
    <location>
        <begin position="18"/>
        <end position="183"/>
    </location>
</feature>
<dbReference type="EMBL" id="LR588407">
    <property type="protein sequence ID" value="VTO14074.1"/>
    <property type="molecule type" value="Genomic_DNA"/>
</dbReference>
<evidence type="ECO:0000256" key="2">
    <source>
        <dbReference type="SAM" id="SignalP"/>
    </source>
</evidence>
<gene>
    <name evidence="3" type="ORF">NCTC9239_01270</name>
</gene>
<evidence type="ECO:0000313" key="4">
    <source>
        <dbReference type="Proteomes" id="UP000309952"/>
    </source>
</evidence>
<organism evidence="3 4">
    <name type="scientific">Brevundimonas vancanneytii</name>
    <dbReference type="NCBI Taxonomy" id="1325724"/>
    <lineage>
        <taxon>Bacteria</taxon>
        <taxon>Pseudomonadati</taxon>
        <taxon>Pseudomonadota</taxon>
        <taxon>Alphaproteobacteria</taxon>
        <taxon>Caulobacterales</taxon>
        <taxon>Caulobacteraceae</taxon>
        <taxon>Brevundimonas</taxon>
    </lineage>
</organism>
<dbReference type="Proteomes" id="UP000309952">
    <property type="component" value="Chromosome"/>
</dbReference>
<dbReference type="KEGG" id="bvy:NCTC9239_01270"/>
<proteinExistence type="predicted"/>